<evidence type="ECO:0000259" key="3">
    <source>
        <dbReference type="Pfam" id="PF00296"/>
    </source>
</evidence>
<dbReference type="Gene3D" id="3.20.20.30">
    <property type="entry name" value="Luciferase-like domain"/>
    <property type="match status" value="1"/>
</dbReference>
<name>A0ABR7LM25_9ACTN</name>
<dbReference type="Proteomes" id="UP000805614">
    <property type="component" value="Unassembled WGS sequence"/>
</dbReference>
<evidence type="ECO:0000256" key="1">
    <source>
        <dbReference type="ARBA" id="ARBA00023002"/>
    </source>
</evidence>
<protein>
    <submittedName>
        <fullName evidence="4">LLM class flavin-dependent oxidoreductase</fullName>
    </submittedName>
</protein>
<dbReference type="InterPro" id="IPR050766">
    <property type="entry name" value="Bact_Lucif_Oxidored"/>
</dbReference>
<reference evidence="4 5" key="1">
    <citation type="submission" date="2020-06" db="EMBL/GenBank/DDBJ databases">
        <title>Actinomadura xiongansis sp. nov., isolated from soil of Baiyangdian.</title>
        <authorList>
            <person name="Zhang X."/>
        </authorList>
    </citation>
    <scope>NUCLEOTIDE SEQUENCE [LARGE SCALE GENOMIC DNA]</scope>
    <source>
        <strain evidence="4 5">HBUM206468</strain>
    </source>
</reference>
<keyword evidence="1" id="KW-0560">Oxidoreductase</keyword>
<dbReference type="SUPFAM" id="SSF51679">
    <property type="entry name" value="Bacterial luciferase-like"/>
    <property type="match status" value="1"/>
</dbReference>
<dbReference type="Pfam" id="PF00296">
    <property type="entry name" value="Bac_luciferase"/>
    <property type="match status" value="1"/>
</dbReference>
<dbReference type="RefSeq" id="WP_187242934.1">
    <property type="nucleotide sequence ID" value="NZ_BAAAOK010000028.1"/>
</dbReference>
<keyword evidence="2" id="KW-0503">Monooxygenase</keyword>
<comment type="caution">
    <text evidence="4">The sequence shown here is derived from an EMBL/GenBank/DDBJ whole genome shotgun (WGS) entry which is preliminary data.</text>
</comment>
<dbReference type="InterPro" id="IPR036661">
    <property type="entry name" value="Luciferase-like_sf"/>
</dbReference>
<accession>A0ABR7LM25</accession>
<dbReference type="PANTHER" id="PTHR30137:SF8">
    <property type="entry name" value="BLR5498 PROTEIN"/>
    <property type="match status" value="1"/>
</dbReference>
<evidence type="ECO:0000313" key="5">
    <source>
        <dbReference type="Proteomes" id="UP000805614"/>
    </source>
</evidence>
<dbReference type="PANTHER" id="PTHR30137">
    <property type="entry name" value="LUCIFERASE-LIKE MONOOXYGENASE"/>
    <property type="match status" value="1"/>
</dbReference>
<proteinExistence type="predicted"/>
<feature type="domain" description="Luciferase-like" evidence="3">
    <location>
        <begin position="1"/>
        <end position="295"/>
    </location>
</feature>
<evidence type="ECO:0000256" key="2">
    <source>
        <dbReference type="ARBA" id="ARBA00023033"/>
    </source>
</evidence>
<sequence length="331" mass="34971">MRFGIFLPAGQFPGEEHGDALARTVEAAAAAERAGFDDVWVAEHHFMSYGVCPSAVTLAGYLLGATSRIEVGTAVSVLSNQHPVALAEQAALLSLVSGGRFRLGIGRGGPWVDLEVFGTGLERFEEGFAESLDLLLAWLSSERVSWSGHAFRFREVPVVPRPTAPPPVVVACTSPGTEALAAARGLPMLLGMHIGDEEKAAAVARYAEIGGPAAHIATGVAHVADSREEAVRTVRRELPRWLGPGLAGYVPVDGRPTTPRDPREYARLLCELHPVGAPDDCAATLAATAAATGIRHVILLVDCTGSRERTLENIARLGAEVLPKVRDHPGP</sequence>
<dbReference type="EMBL" id="JABVEC010000006">
    <property type="protein sequence ID" value="MBC6465916.1"/>
    <property type="molecule type" value="Genomic_DNA"/>
</dbReference>
<dbReference type="InterPro" id="IPR011251">
    <property type="entry name" value="Luciferase-like_dom"/>
</dbReference>
<keyword evidence="5" id="KW-1185">Reference proteome</keyword>
<evidence type="ECO:0000313" key="4">
    <source>
        <dbReference type="EMBL" id="MBC6465916.1"/>
    </source>
</evidence>
<organism evidence="4 5">
    <name type="scientific">Actinomadura alba</name>
    <dbReference type="NCBI Taxonomy" id="406431"/>
    <lineage>
        <taxon>Bacteria</taxon>
        <taxon>Bacillati</taxon>
        <taxon>Actinomycetota</taxon>
        <taxon>Actinomycetes</taxon>
        <taxon>Streptosporangiales</taxon>
        <taxon>Thermomonosporaceae</taxon>
        <taxon>Actinomadura</taxon>
    </lineage>
</organism>
<gene>
    <name evidence="4" type="ORF">HKK74_10455</name>
</gene>